<comment type="cofactor">
    <cofactor evidence="2">
        <name>a divalent metal cation</name>
        <dbReference type="ChEBI" id="CHEBI:60240"/>
    </cofactor>
</comment>
<organism evidence="4">
    <name type="scientific">Ornithinibacillus sp. 4-3</name>
    <dbReference type="NCBI Taxonomy" id="3231488"/>
    <lineage>
        <taxon>Bacteria</taxon>
        <taxon>Bacillati</taxon>
        <taxon>Bacillota</taxon>
        <taxon>Bacilli</taxon>
        <taxon>Bacillales</taxon>
        <taxon>Bacillaceae</taxon>
        <taxon>Ornithinibacillus</taxon>
    </lineage>
</organism>
<name>A0AB39HLG5_9BACI</name>
<dbReference type="Gene3D" id="3.60.21.10">
    <property type="match status" value="1"/>
</dbReference>
<evidence type="ECO:0000259" key="3">
    <source>
        <dbReference type="Pfam" id="PF12850"/>
    </source>
</evidence>
<evidence type="ECO:0000313" key="4">
    <source>
        <dbReference type="EMBL" id="XDK31519.1"/>
    </source>
</evidence>
<dbReference type="SUPFAM" id="SSF56300">
    <property type="entry name" value="Metallo-dependent phosphatases"/>
    <property type="match status" value="1"/>
</dbReference>
<evidence type="ECO:0000256" key="1">
    <source>
        <dbReference type="ARBA" id="ARBA00008950"/>
    </source>
</evidence>
<dbReference type="PANTHER" id="PTHR11124">
    <property type="entry name" value="VACUOLAR SORTING PROTEIN VPS29"/>
    <property type="match status" value="1"/>
</dbReference>
<dbReference type="InterPro" id="IPR024654">
    <property type="entry name" value="Calcineurin-like_PHP_lpxH"/>
</dbReference>
<dbReference type="GO" id="GO:0016787">
    <property type="term" value="F:hydrolase activity"/>
    <property type="evidence" value="ECO:0007669"/>
    <property type="project" value="UniProtKB-UniRule"/>
</dbReference>
<protein>
    <recommendedName>
        <fullName evidence="2">Phosphoesterase</fullName>
        <ecNumber evidence="2">3.1.4.-</ecNumber>
    </recommendedName>
</protein>
<sequence>MTRVLIVSDNHGLIDEVAAIKARHEIDYMIHCGDSELAFDHPVLEKMIKVAGNCDHNTQFPLEEQFEIDQLSFYVVHGHTYDVKKDLFTLSYRAQEVNVDVVCYGHNHIVGAEKIGQQLFINPGSVYVSKSASPESYAVMEWEDKDSIKVSFYTVDGKELERLEF</sequence>
<dbReference type="EC" id="3.1.4.-" evidence="2"/>
<dbReference type="Pfam" id="PF12850">
    <property type="entry name" value="Metallophos_2"/>
    <property type="match status" value="1"/>
</dbReference>
<dbReference type="NCBIfam" id="TIGR00040">
    <property type="entry name" value="yfcE"/>
    <property type="match status" value="1"/>
</dbReference>
<dbReference type="EMBL" id="CP162599">
    <property type="protein sequence ID" value="XDK31519.1"/>
    <property type="molecule type" value="Genomic_DNA"/>
</dbReference>
<dbReference type="GO" id="GO:0046872">
    <property type="term" value="F:metal ion binding"/>
    <property type="evidence" value="ECO:0007669"/>
    <property type="project" value="UniProtKB-KW"/>
</dbReference>
<reference evidence="4" key="1">
    <citation type="submission" date="2024-07" db="EMBL/GenBank/DDBJ databases">
        <title>Halotolerant mesophilic bacterium Ornithinibacillus sp. 4-3, sp. nov., isolated from soil.</title>
        <authorList>
            <person name="Sidarenka A.V."/>
            <person name="Guliayeva D.E."/>
            <person name="Leanovich S.I."/>
            <person name="Hileuskaya K.S."/>
            <person name="Akhremchuk A.E."/>
            <person name="Sikolenko M.A."/>
            <person name="Valentovich L.N."/>
        </authorList>
    </citation>
    <scope>NUCLEOTIDE SEQUENCE</scope>
    <source>
        <strain evidence="4">4-3</strain>
    </source>
</reference>
<comment type="similarity">
    <text evidence="1 2">Belongs to the metallophosphoesterase superfamily. YfcE family.</text>
</comment>
<accession>A0AB39HLG5</accession>
<evidence type="ECO:0000256" key="2">
    <source>
        <dbReference type="RuleBase" id="RU362039"/>
    </source>
</evidence>
<dbReference type="InterPro" id="IPR000979">
    <property type="entry name" value="Phosphodiesterase_MJ0936/Vps29"/>
</dbReference>
<dbReference type="RefSeq" id="WP_368652246.1">
    <property type="nucleotide sequence ID" value="NZ_CP162599.1"/>
</dbReference>
<feature type="domain" description="Calcineurin-like phosphoesterase" evidence="3">
    <location>
        <begin position="3"/>
        <end position="144"/>
    </location>
</feature>
<dbReference type="AlphaFoldDB" id="A0AB39HLG5"/>
<keyword evidence="2" id="KW-0479">Metal-binding</keyword>
<proteinExistence type="inferred from homology"/>
<dbReference type="InterPro" id="IPR029052">
    <property type="entry name" value="Metallo-depent_PP-like"/>
</dbReference>
<gene>
    <name evidence="4" type="ORF">AB4Y30_10825</name>
</gene>